<comment type="caution">
    <text evidence="1">The sequence shown here is derived from an EMBL/GenBank/DDBJ whole genome shotgun (WGS) entry which is preliminary data.</text>
</comment>
<evidence type="ECO:0000313" key="2">
    <source>
        <dbReference type="Proteomes" id="UP001597469"/>
    </source>
</evidence>
<dbReference type="EMBL" id="JBHULN010000001">
    <property type="protein sequence ID" value="MFD2569486.1"/>
    <property type="molecule type" value="Genomic_DNA"/>
</dbReference>
<organism evidence="1 2">
    <name type="scientific">Spirosoma soli</name>
    <dbReference type="NCBI Taxonomy" id="1770529"/>
    <lineage>
        <taxon>Bacteria</taxon>
        <taxon>Pseudomonadati</taxon>
        <taxon>Bacteroidota</taxon>
        <taxon>Cytophagia</taxon>
        <taxon>Cytophagales</taxon>
        <taxon>Cytophagaceae</taxon>
        <taxon>Spirosoma</taxon>
    </lineage>
</organism>
<evidence type="ECO:0008006" key="3">
    <source>
        <dbReference type="Google" id="ProtNLM"/>
    </source>
</evidence>
<dbReference type="RefSeq" id="WP_381518584.1">
    <property type="nucleotide sequence ID" value="NZ_JBHULN010000001.1"/>
</dbReference>
<sequence>MSVQKKEFSVKTAGKAMTFDEYLGQKKIDANRFREAEPTVYAEWQKEFGQMHPESFTAQKKFLLNDTRRKYIMR</sequence>
<name>A0ABW5LZL1_9BACT</name>
<protein>
    <recommendedName>
        <fullName evidence="3">YdeI/OmpD-associated family protein</fullName>
    </recommendedName>
</protein>
<evidence type="ECO:0000313" key="1">
    <source>
        <dbReference type="EMBL" id="MFD2569486.1"/>
    </source>
</evidence>
<gene>
    <name evidence="1" type="ORF">ACFSUS_02515</name>
</gene>
<reference evidence="2" key="1">
    <citation type="journal article" date="2019" name="Int. J. Syst. Evol. Microbiol.">
        <title>The Global Catalogue of Microorganisms (GCM) 10K type strain sequencing project: providing services to taxonomists for standard genome sequencing and annotation.</title>
        <authorList>
            <consortium name="The Broad Institute Genomics Platform"/>
            <consortium name="The Broad Institute Genome Sequencing Center for Infectious Disease"/>
            <person name="Wu L."/>
            <person name="Ma J."/>
        </authorList>
    </citation>
    <scope>NUCLEOTIDE SEQUENCE [LARGE SCALE GENOMIC DNA]</scope>
    <source>
        <strain evidence="2">KCTC 42805</strain>
    </source>
</reference>
<keyword evidence="2" id="KW-1185">Reference proteome</keyword>
<dbReference type="Proteomes" id="UP001597469">
    <property type="component" value="Unassembled WGS sequence"/>
</dbReference>
<proteinExistence type="predicted"/>
<accession>A0ABW5LZL1</accession>